<sequence>MSTFFLTTYMLIWPVLVAAILYVLVSAFFREWREARMEGRSLV</sequence>
<organism evidence="2 3">
    <name type="scientific">Aquamicrobium aerolatum DSM 21857</name>
    <dbReference type="NCBI Taxonomy" id="1121003"/>
    <lineage>
        <taxon>Bacteria</taxon>
        <taxon>Pseudomonadati</taxon>
        <taxon>Pseudomonadota</taxon>
        <taxon>Alphaproteobacteria</taxon>
        <taxon>Hyphomicrobiales</taxon>
        <taxon>Phyllobacteriaceae</taxon>
        <taxon>Aerobium</taxon>
    </lineage>
</organism>
<dbReference type="STRING" id="1121003.SAMN03080618_00162"/>
<accession>A0A1I3HG06</accession>
<keyword evidence="1" id="KW-0812">Transmembrane</keyword>
<feature type="transmembrane region" description="Helical" evidence="1">
    <location>
        <begin position="6"/>
        <end position="29"/>
    </location>
</feature>
<proteinExistence type="predicted"/>
<keyword evidence="1" id="KW-1133">Transmembrane helix</keyword>
<evidence type="ECO:0000313" key="2">
    <source>
        <dbReference type="EMBL" id="SFI34507.1"/>
    </source>
</evidence>
<dbReference type="EMBL" id="FORF01000001">
    <property type="protein sequence ID" value="SFI34507.1"/>
    <property type="molecule type" value="Genomic_DNA"/>
</dbReference>
<dbReference type="NCBIfam" id="NF038354">
    <property type="entry name" value="trnsprt_adja_43"/>
    <property type="match status" value="1"/>
</dbReference>
<evidence type="ECO:0000256" key="1">
    <source>
        <dbReference type="SAM" id="Phobius"/>
    </source>
</evidence>
<evidence type="ECO:0000313" key="3">
    <source>
        <dbReference type="Proteomes" id="UP000242763"/>
    </source>
</evidence>
<keyword evidence="1" id="KW-0472">Membrane</keyword>
<reference evidence="3" key="1">
    <citation type="submission" date="2016-10" db="EMBL/GenBank/DDBJ databases">
        <authorList>
            <person name="Varghese N."/>
            <person name="Submissions S."/>
        </authorList>
    </citation>
    <scope>NUCLEOTIDE SEQUENCE [LARGE SCALE GENOMIC DNA]</scope>
    <source>
        <strain evidence="3">DSM 21857</strain>
    </source>
</reference>
<dbReference type="InterPro" id="IPR049820">
    <property type="entry name" value="Trnsprt_adja_ssu-like"/>
</dbReference>
<dbReference type="Proteomes" id="UP000242763">
    <property type="component" value="Unassembled WGS sequence"/>
</dbReference>
<name>A0A1I3HG06_9HYPH</name>
<dbReference type="AlphaFoldDB" id="A0A1I3HG06"/>
<dbReference type="RefSeq" id="WP_210185190.1">
    <property type="nucleotide sequence ID" value="NZ_FORF01000001.1"/>
</dbReference>
<keyword evidence="3" id="KW-1185">Reference proteome</keyword>
<gene>
    <name evidence="2" type="ORF">SAMN03080618_00162</name>
</gene>
<protein>
    <submittedName>
        <fullName evidence="2">Uncharacterized protein</fullName>
    </submittedName>
</protein>